<gene>
    <name evidence="2" type="ORF">SSOG_07451</name>
</gene>
<dbReference type="Pfam" id="PF14310">
    <property type="entry name" value="Fn3-like"/>
    <property type="match status" value="1"/>
</dbReference>
<protein>
    <recommendedName>
        <fullName evidence="1">Fibronectin type III-like domain-containing protein</fullName>
    </recommendedName>
</protein>
<dbReference type="GO" id="GO:0005975">
    <property type="term" value="P:carbohydrate metabolic process"/>
    <property type="evidence" value="ECO:0007669"/>
    <property type="project" value="UniProtKB-ARBA"/>
</dbReference>
<dbReference type="Proteomes" id="UP000003963">
    <property type="component" value="Unassembled WGS sequence"/>
</dbReference>
<dbReference type="HOGENOM" id="CLU_3012343_0_0_11"/>
<dbReference type="STRING" id="457427.SSOG_07451"/>
<sequence>MVRLAPGATETVNVTVPARAFAHWDEGAWAYEPGEFTLHVGSSVDDLPASVPVHLR</sequence>
<evidence type="ECO:0000259" key="1">
    <source>
        <dbReference type="SMART" id="SM01217"/>
    </source>
</evidence>
<dbReference type="InterPro" id="IPR013783">
    <property type="entry name" value="Ig-like_fold"/>
</dbReference>
<keyword evidence="3" id="KW-1185">Reference proteome</keyword>
<evidence type="ECO:0000313" key="3">
    <source>
        <dbReference type="Proteomes" id="UP000003963"/>
    </source>
</evidence>
<dbReference type="InterPro" id="IPR026891">
    <property type="entry name" value="Fn3-like"/>
</dbReference>
<proteinExistence type="predicted"/>
<evidence type="ECO:0000313" key="2">
    <source>
        <dbReference type="EMBL" id="EFL27737.1"/>
    </source>
</evidence>
<dbReference type="EMBL" id="GG657754">
    <property type="protein sequence ID" value="EFL27737.1"/>
    <property type="molecule type" value="Genomic_DNA"/>
</dbReference>
<dbReference type="Gene3D" id="2.60.40.10">
    <property type="entry name" value="Immunoglobulins"/>
    <property type="match status" value="1"/>
</dbReference>
<dbReference type="AlphaFoldDB" id="D9WKP7"/>
<accession>D9WKP7</accession>
<name>D9WKP7_9ACTN</name>
<dbReference type="SMART" id="SM01217">
    <property type="entry name" value="Fn3_like"/>
    <property type="match status" value="1"/>
</dbReference>
<reference evidence="2 3" key="1">
    <citation type="submission" date="2009-02" db="EMBL/GenBank/DDBJ databases">
        <title>Annotation of Streptomyces hygroscopicus strain ATCC 53653.</title>
        <authorList>
            <consortium name="The Broad Institute Genome Sequencing Platform"/>
            <consortium name="Broad Institute Microbial Sequencing Center"/>
            <person name="Fischbach M."/>
            <person name="Godfrey P."/>
            <person name="Ward D."/>
            <person name="Young S."/>
            <person name="Zeng Q."/>
            <person name="Koehrsen M."/>
            <person name="Alvarado L."/>
            <person name="Berlin A.M."/>
            <person name="Bochicchio J."/>
            <person name="Borenstein D."/>
            <person name="Chapman S.B."/>
            <person name="Chen Z."/>
            <person name="Engels R."/>
            <person name="Freedman E."/>
            <person name="Gellesch M."/>
            <person name="Goldberg J."/>
            <person name="Griggs A."/>
            <person name="Gujja S."/>
            <person name="Heilman E.R."/>
            <person name="Heiman D.I."/>
            <person name="Hepburn T.A."/>
            <person name="Howarth C."/>
            <person name="Jen D."/>
            <person name="Larson L."/>
            <person name="Lewis B."/>
            <person name="Mehta T."/>
            <person name="Park D."/>
            <person name="Pearson M."/>
            <person name="Richards J."/>
            <person name="Roberts A."/>
            <person name="Saif S."/>
            <person name="Shea T.D."/>
            <person name="Shenoy N."/>
            <person name="Sisk P."/>
            <person name="Stolte C."/>
            <person name="Sykes S.N."/>
            <person name="Thomson T."/>
            <person name="Walk T."/>
            <person name="White J."/>
            <person name="Yandava C."/>
            <person name="Straight P."/>
            <person name="Clardy J."/>
            <person name="Hung D."/>
            <person name="Kolter R."/>
            <person name="Mekalanos J."/>
            <person name="Walker S."/>
            <person name="Walsh C.T."/>
            <person name="Wieland-Brown L.C."/>
            <person name="Haas B."/>
            <person name="Nusbaum C."/>
            <person name="Birren B."/>
        </authorList>
    </citation>
    <scope>NUCLEOTIDE SEQUENCE [LARGE SCALE GENOMIC DNA]</scope>
    <source>
        <strain evidence="2 3">ATCC 53653</strain>
    </source>
</reference>
<feature type="domain" description="Fibronectin type III-like" evidence="1">
    <location>
        <begin position="2"/>
        <end position="44"/>
    </location>
</feature>
<organism evidence="2 3">
    <name type="scientific">Streptomyces himastatinicus ATCC 53653</name>
    <dbReference type="NCBI Taxonomy" id="457427"/>
    <lineage>
        <taxon>Bacteria</taxon>
        <taxon>Bacillati</taxon>
        <taxon>Actinomycetota</taxon>
        <taxon>Actinomycetes</taxon>
        <taxon>Kitasatosporales</taxon>
        <taxon>Streptomycetaceae</taxon>
        <taxon>Streptomyces</taxon>
        <taxon>Streptomyces violaceusniger group</taxon>
    </lineage>
</organism>